<sequence length="147" mass="18581">MSLNLEELKKLREENFKKHKNKKREYYLKSKEKSTDPKYKNYKEIDYAEELNNENFAKNIKLIAKKQKAHIDDRKDQIVQKIEEYREKKQTYYQKNREKRLEYDKEYREKKKEQLKEYRREYYKKNKEKILQKQKEKRKSLKEEDNG</sequence>
<gene>
    <name evidence="2" type="ORF">FDK22_12300</name>
</gene>
<name>A0A5R8XZD0_9BACT</name>
<proteinExistence type="predicted"/>
<dbReference type="OrthoDB" id="5349306at2"/>
<dbReference type="EMBL" id="VANU01000005">
    <property type="protein sequence ID" value="TLP37018.1"/>
    <property type="molecule type" value="Genomic_DNA"/>
</dbReference>
<evidence type="ECO:0000256" key="1">
    <source>
        <dbReference type="SAM" id="Coils"/>
    </source>
</evidence>
<keyword evidence="1" id="KW-0175">Coiled coil</keyword>
<keyword evidence="3" id="KW-1185">Reference proteome</keyword>
<comment type="caution">
    <text evidence="2">The sequence shown here is derived from an EMBL/GenBank/DDBJ whole genome shotgun (WGS) entry which is preliminary data.</text>
</comment>
<dbReference type="RefSeq" id="WP_138153272.1">
    <property type="nucleotide sequence ID" value="NZ_CBDDKQ010000003.1"/>
</dbReference>
<evidence type="ECO:0000313" key="3">
    <source>
        <dbReference type="Proteomes" id="UP000308901"/>
    </source>
</evidence>
<organism evidence="2 3">
    <name type="scientific">Arcobacter arenosus</name>
    <dbReference type="NCBI Taxonomy" id="2576037"/>
    <lineage>
        <taxon>Bacteria</taxon>
        <taxon>Pseudomonadati</taxon>
        <taxon>Campylobacterota</taxon>
        <taxon>Epsilonproteobacteria</taxon>
        <taxon>Campylobacterales</taxon>
        <taxon>Arcobacteraceae</taxon>
        <taxon>Arcobacter</taxon>
    </lineage>
</organism>
<dbReference type="Proteomes" id="UP000308901">
    <property type="component" value="Unassembled WGS sequence"/>
</dbReference>
<protein>
    <submittedName>
        <fullName evidence="2">Uncharacterized protein</fullName>
    </submittedName>
</protein>
<feature type="coiled-coil region" evidence="1">
    <location>
        <begin position="68"/>
        <end position="144"/>
    </location>
</feature>
<accession>A0A5R8XZD0</accession>
<dbReference type="AlphaFoldDB" id="A0A5R8XZD0"/>
<evidence type="ECO:0000313" key="2">
    <source>
        <dbReference type="EMBL" id="TLP37018.1"/>
    </source>
</evidence>
<reference evidence="2 3" key="1">
    <citation type="submission" date="2019-05" db="EMBL/GenBank/DDBJ databases">
        <title>Arcobacter sp. nov., isolated from sea sediment.</title>
        <authorList>
            <person name="Kim W."/>
        </authorList>
    </citation>
    <scope>NUCLEOTIDE SEQUENCE [LARGE SCALE GENOMIC DNA]</scope>
    <source>
        <strain evidence="2 3">CAU 1517</strain>
    </source>
</reference>